<dbReference type="PANTHER" id="PTHR45720:SF10">
    <property type="entry name" value="CHLORIDE CHANNEL PROTEIN 2"/>
    <property type="match status" value="1"/>
</dbReference>
<dbReference type="SUPFAM" id="SSF81340">
    <property type="entry name" value="Clc chloride channel"/>
    <property type="match status" value="1"/>
</dbReference>
<keyword evidence="3 9" id="KW-0812">Transmembrane</keyword>
<evidence type="ECO:0000256" key="4">
    <source>
        <dbReference type="ARBA" id="ARBA00022737"/>
    </source>
</evidence>
<feature type="transmembrane region" description="Helical" evidence="9">
    <location>
        <begin position="509"/>
        <end position="526"/>
    </location>
</feature>
<comment type="subcellular location">
    <subcellularLocation>
        <location evidence="1">Membrane</location>
        <topology evidence="1">Multi-pass membrane protein</topology>
    </subcellularLocation>
</comment>
<dbReference type="PANTHER" id="PTHR45720">
    <property type="entry name" value="CHLORIDE CHANNEL PROTEIN 2"/>
    <property type="match status" value="1"/>
</dbReference>
<dbReference type="Gene3D" id="1.10.3080.10">
    <property type="entry name" value="Clc chloride channel"/>
    <property type="match status" value="1"/>
</dbReference>
<evidence type="ECO:0000256" key="7">
    <source>
        <dbReference type="ARBA" id="ARBA00023136"/>
    </source>
</evidence>
<dbReference type="EMBL" id="SPLM01000146">
    <property type="protein sequence ID" value="TMW55821.1"/>
    <property type="molecule type" value="Genomic_DNA"/>
</dbReference>
<feature type="transmembrane region" description="Helical" evidence="9">
    <location>
        <begin position="156"/>
        <end position="180"/>
    </location>
</feature>
<feature type="transmembrane region" description="Helical" evidence="9">
    <location>
        <begin position="344"/>
        <end position="365"/>
    </location>
</feature>
<dbReference type="InterPro" id="IPR050970">
    <property type="entry name" value="Cl_channel_volt-gated"/>
</dbReference>
<feature type="transmembrane region" description="Helical" evidence="9">
    <location>
        <begin position="391"/>
        <end position="412"/>
    </location>
</feature>
<feature type="transmembrane region" description="Helical" evidence="9">
    <location>
        <begin position="201"/>
        <end position="221"/>
    </location>
</feature>
<evidence type="ECO:0000256" key="2">
    <source>
        <dbReference type="ARBA" id="ARBA00022448"/>
    </source>
</evidence>
<gene>
    <name evidence="10" type="ORF">Poli38472_008469</name>
</gene>
<dbReference type="OrthoDB" id="4564at2759"/>
<evidence type="ECO:0000256" key="9">
    <source>
        <dbReference type="SAM" id="Phobius"/>
    </source>
</evidence>
<evidence type="ECO:0000256" key="8">
    <source>
        <dbReference type="ARBA" id="ARBA00023214"/>
    </source>
</evidence>
<keyword evidence="11" id="KW-1185">Reference proteome</keyword>
<protein>
    <recommendedName>
        <fullName evidence="12">Chloride channel protein</fullName>
    </recommendedName>
</protein>
<reference evidence="10" key="1">
    <citation type="submission" date="2019-03" db="EMBL/GenBank/DDBJ databases">
        <title>Long read genome sequence of the mycoparasitic Pythium oligandrum ATCC 38472 isolated from sugarbeet rhizosphere.</title>
        <authorList>
            <person name="Gaulin E."/>
        </authorList>
    </citation>
    <scope>NUCLEOTIDE SEQUENCE</scope>
    <source>
        <strain evidence="10">ATCC 38472_TT</strain>
    </source>
</reference>
<sequence>MQSPGNLQDELLPSHMRRAGRMESLHEFQRRAMSYDEGENKQSPIDHQIALDIGRNYRLDQLLDPEGKKSPQDQHMSLNAIFGDQLIDPDSGKKSPQDQHMPLNAIFGRAKSQSLAVSELSEDLRHAVRTRRASSSLFGGVKRSKRTTEKYYRRQAKVLCFLVLLGVIGGPFNYCIRLLFGQIKSLRIYLVGLCSSDGSQFVVWTAHTVFFTMLGVLWTRLSPVAAGSGVSQMKSIMTGIDPRMYLPGYFDASTFIAKVFGLSCAVGAGLIVGTEGAYVHIMSIITHHLLHTPMFAGFCGHLNGRLQLLAAACAVGVASTFSSPIGGVLFSMEVTSTYYLISNYMKAFISSVSGSLMLQITLALADSSSKELESTAIKTSLGPVPFVMWEIPLYVILGCLIGVLAWGMVVLLRVVAQKRKKLRTSKSKWKRRFATWVDPLAVAILTATVTYWPGEFARLKSLEELAILFTQEQLPESWQIVSKFYSLAILSITYIILLPLSISLQIPTGIWLPTFIAGAAFGRMFGEALRSIHGLEEITPGAFALAGAAAFAGASTRTVSAAVITLEITGSMPLMLPIFCTVLAAIGVFNMCPEQSVYDTLLLISGMPYLPLVDFDPKLVASDIVEPLLVYVTKRTTVGRLLLTVMRMKDQDLPVVHNEVDMRLLGLVDVNQVKDLIRHYYEANNLPDVEVDLGEAPTSTPNDFSWTTLMSKVSRTKNAPGGFYGQMSYDYMYQALATTIKDRQPNQIGPNGAVPFMMDDDRMMQLISESWSEDKKRLLEKPIKLTYGGHCALKPMALTVSSFTPLDDLHMIFTMMRCDHCYVCDQGSLAGVVTTKTMLQISALEQHDK</sequence>
<evidence type="ECO:0000256" key="3">
    <source>
        <dbReference type="ARBA" id="ARBA00022692"/>
    </source>
</evidence>
<dbReference type="InterPro" id="IPR046342">
    <property type="entry name" value="CBS_dom_sf"/>
</dbReference>
<feature type="transmembrane region" description="Helical" evidence="9">
    <location>
        <begin position="484"/>
        <end position="502"/>
    </location>
</feature>
<evidence type="ECO:0008006" key="12">
    <source>
        <dbReference type="Google" id="ProtNLM"/>
    </source>
</evidence>
<evidence type="ECO:0000256" key="6">
    <source>
        <dbReference type="ARBA" id="ARBA00023065"/>
    </source>
</evidence>
<evidence type="ECO:0000256" key="5">
    <source>
        <dbReference type="ARBA" id="ARBA00022989"/>
    </source>
</evidence>
<name>A0A8K1C3H4_PYTOL</name>
<keyword evidence="2" id="KW-0813">Transport</keyword>
<dbReference type="GO" id="GO:0016020">
    <property type="term" value="C:membrane"/>
    <property type="evidence" value="ECO:0007669"/>
    <property type="project" value="UniProtKB-SubCell"/>
</dbReference>
<dbReference type="InterPro" id="IPR014743">
    <property type="entry name" value="Cl-channel_core"/>
</dbReference>
<keyword evidence="7 9" id="KW-0472">Membrane</keyword>
<accession>A0A8K1C3H4</accession>
<feature type="transmembrane region" description="Helical" evidence="9">
    <location>
        <begin position="568"/>
        <end position="589"/>
    </location>
</feature>
<dbReference type="SUPFAM" id="SSF54631">
    <property type="entry name" value="CBS-domain pair"/>
    <property type="match status" value="1"/>
</dbReference>
<feature type="transmembrane region" description="Helical" evidence="9">
    <location>
        <begin position="252"/>
        <end position="272"/>
    </location>
</feature>
<dbReference type="Pfam" id="PF00654">
    <property type="entry name" value="Voltage_CLC"/>
    <property type="match status" value="1"/>
</dbReference>
<dbReference type="Gene3D" id="3.10.580.10">
    <property type="entry name" value="CBS-domain"/>
    <property type="match status" value="1"/>
</dbReference>
<keyword evidence="8" id="KW-0868">Chloride</keyword>
<keyword evidence="5 9" id="KW-1133">Transmembrane helix</keyword>
<feature type="transmembrane region" description="Helical" evidence="9">
    <location>
        <begin position="538"/>
        <end position="556"/>
    </location>
</feature>
<organism evidence="10 11">
    <name type="scientific">Pythium oligandrum</name>
    <name type="common">Mycoparasitic fungus</name>
    <dbReference type="NCBI Taxonomy" id="41045"/>
    <lineage>
        <taxon>Eukaryota</taxon>
        <taxon>Sar</taxon>
        <taxon>Stramenopiles</taxon>
        <taxon>Oomycota</taxon>
        <taxon>Peronosporomycetes</taxon>
        <taxon>Pythiales</taxon>
        <taxon>Pythiaceae</taxon>
        <taxon>Pythium</taxon>
    </lineage>
</organism>
<dbReference type="Proteomes" id="UP000794436">
    <property type="component" value="Unassembled WGS sequence"/>
</dbReference>
<comment type="caution">
    <text evidence="10">The sequence shown here is derived from an EMBL/GenBank/DDBJ whole genome shotgun (WGS) entry which is preliminary data.</text>
</comment>
<dbReference type="PRINTS" id="PR00762">
    <property type="entry name" value="CLCHANNEL"/>
</dbReference>
<evidence type="ECO:0000313" key="10">
    <source>
        <dbReference type="EMBL" id="TMW55821.1"/>
    </source>
</evidence>
<keyword evidence="4" id="KW-0677">Repeat</keyword>
<dbReference type="GO" id="GO:0005247">
    <property type="term" value="F:voltage-gated chloride channel activity"/>
    <property type="evidence" value="ECO:0007669"/>
    <property type="project" value="TreeGrafter"/>
</dbReference>
<dbReference type="InterPro" id="IPR001807">
    <property type="entry name" value="ClC"/>
</dbReference>
<proteinExistence type="predicted"/>
<feature type="transmembrane region" description="Helical" evidence="9">
    <location>
        <begin position="433"/>
        <end position="452"/>
    </location>
</feature>
<evidence type="ECO:0000256" key="1">
    <source>
        <dbReference type="ARBA" id="ARBA00004141"/>
    </source>
</evidence>
<keyword evidence="6" id="KW-0406">Ion transport</keyword>
<feature type="transmembrane region" description="Helical" evidence="9">
    <location>
        <begin position="309"/>
        <end position="332"/>
    </location>
</feature>
<evidence type="ECO:0000313" key="11">
    <source>
        <dbReference type="Proteomes" id="UP000794436"/>
    </source>
</evidence>
<dbReference type="AlphaFoldDB" id="A0A8K1C3H4"/>